<dbReference type="GO" id="GO:0045892">
    <property type="term" value="P:negative regulation of DNA-templated transcription"/>
    <property type="evidence" value="ECO:0007669"/>
    <property type="project" value="TreeGrafter"/>
</dbReference>
<dbReference type="HAMAP" id="MF_00081">
    <property type="entry name" value="HrcA"/>
    <property type="match status" value="1"/>
</dbReference>
<sequence length="357" mass="39375">MNTDSLQSIGQDLSERERRVLEAVVRTYVDFAEPAGSRTLAKRFDLGVSPATVRNTMSDLETKGYLFHRHTSAGRIPTDHAYRFYVDRIMRPQPLTDNERKRLVQEIEIGAPSAVERLVQRAIRALSVLSRELGVAVAPSLEEAIVERLELIQVSSAKLLMVMTIRSGFVHTVYVDLPGEVQADVLTSVTQVLNERLAGLTLLEISESLPERLRDTGIGDGREADELLNIFIQSSSELFDWTSLQGGEVHLGQTSVLASQPEFNTGARLKGLIELTEQRALLADVLGNREHQGGLKITIGSENPEEALSDFTLVTAEYRVGRLKGVIGVIGPTRMPYEKVIAIVDYTSTLVNNVLGV</sequence>
<dbReference type="Pfam" id="PF01628">
    <property type="entry name" value="HrcA"/>
    <property type="match status" value="1"/>
</dbReference>
<dbReference type="AlphaFoldDB" id="A0A381P955"/>
<dbReference type="NCBIfam" id="TIGR00331">
    <property type="entry name" value="hrcA"/>
    <property type="match status" value="1"/>
</dbReference>
<feature type="domain" description="Heat-inducible transcription repressor HrcA C-terminal" evidence="5">
    <location>
        <begin position="116"/>
        <end position="341"/>
    </location>
</feature>
<dbReference type="PANTHER" id="PTHR34824:SF1">
    <property type="entry name" value="HEAT-INDUCIBLE TRANSCRIPTION REPRESSOR HRCA"/>
    <property type="match status" value="1"/>
</dbReference>
<dbReference type="Gene3D" id="1.10.10.10">
    <property type="entry name" value="Winged helix-like DNA-binding domain superfamily/Winged helix DNA-binding domain"/>
    <property type="match status" value="1"/>
</dbReference>
<dbReference type="InterPro" id="IPR036388">
    <property type="entry name" value="WH-like_DNA-bd_sf"/>
</dbReference>
<keyword evidence="4" id="KW-0804">Transcription</keyword>
<dbReference type="Gene3D" id="3.30.450.40">
    <property type="match status" value="1"/>
</dbReference>
<dbReference type="InterPro" id="IPR023120">
    <property type="entry name" value="WHTH_transcript_rep_HrcA_IDD"/>
</dbReference>
<dbReference type="SUPFAM" id="SSF55781">
    <property type="entry name" value="GAF domain-like"/>
    <property type="match status" value="1"/>
</dbReference>
<dbReference type="InterPro" id="IPR036390">
    <property type="entry name" value="WH_DNA-bd_sf"/>
</dbReference>
<organism evidence="6">
    <name type="scientific">marine metagenome</name>
    <dbReference type="NCBI Taxonomy" id="408172"/>
    <lineage>
        <taxon>unclassified sequences</taxon>
        <taxon>metagenomes</taxon>
        <taxon>ecological metagenomes</taxon>
    </lineage>
</organism>
<evidence type="ECO:0000313" key="6">
    <source>
        <dbReference type="EMBL" id="SUZ62769.1"/>
    </source>
</evidence>
<evidence type="ECO:0000256" key="1">
    <source>
        <dbReference type="ARBA" id="ARBA00022491"/>
    </source>
</evidence>
<name>A0A381P955_9ZZZZ</name>
<protein>
    <recommendedName>
        <fullName evidence="5">Heat-inducible transcription repressor HrcA C-terminal domain-containing protein</fullName>
    </recommendedName>
</protein>
<proteinExistence type="inferred from homology"/>
<keyword evidence="3" id="KW-0346">Stress response</keyword>
<dbReference type="GO" id="GO:0003677">
    <property type="term" value="F:DNA binding"/>
    <property type="evidence" value="ECO:0007669"/>
    <property type="project" value="InterPro"/>
</dbReference>
<keyword evidence="1" id="KW-0678">Repressor</keyword>
<dbReference type="EMBL" id="UINC01000888">
    <property type="protein sequence ID" value="SUZ62769.1"/>
    <property type="molecule type" value="Genomic_DNA"/>
</dbReference>
<dbReference type="Gene3D" id="3.30.390.60">
    <property type="entry name" value="Heat-inducible transcription repressor hrca homolog, domain 3"/>
    <property type="match status" value="1"/>
</dbReference>
<evidence type="ECO:0000256" key="4">
    <source>
        <dbReference type="ARBA" id="ARBA00023163"/>
    </source>
</evidence>
<gene>
    <name evidence="6" type="ORF">METZ01_LOCUS15623</name>
</gene>
<dbReference type="InterPro" id="IPR029016">
    <property type="entry name" value="GAF-like_dom_sf"/>
</dbReference>
<accession>A0A381P955</accession>
<dbReference type="SUPFAM" id="SSF46785">
    <property type="entry name" value="Winged helix' DNA-binding domain"/>
    <property type="match status" value="1"/>
</dbReference>
<evidence type="ECO:0000256" key="2">
    <source>
        <dbReference type="ARBA" id="ARBA00023015"/>
    </source>
</evidence>
<keyword evidence="2" id="KW-0805">Transcription regulation</keyword>
<dbReference type="PIRSF" id="PIRSF005485">
    <property type="entry name" value="HrcA"/>
    <property type="match status" value="1"/>
</dbReference>
<evidence type="ECO:0000256" key="3">
    <source>
        <dbReference type="ARBA" id="ARBA00023016"/>
    </source>
</evidence>
<reference evidence="6" key="1">
    <citation type="submission" date="2018-05" db="EMBL/GenBank/DDBJ databases">
        <authorList>
            <person name="Lanie J.A."/>
            <person name="Ng W.-L."/>
            <person name="Kazmierczak K.M."/>
            <person name="Andrzejewski T.M."/>
            <person name="Davidsen T.M."/>
            <person name="Wayne K.J."/>
            <person name="Tettelin H."/>
            <person name="Glass J.I."/>
            <person name="Rusch D."/>
            <person name="Podicherti R."/>
            <person name="Tsui H.-C.T."/>
            <person name="Winkler M.E."/>
        </authorList>
    </citation>
    <scope>NUCLEOTIDE SEQUENCE</scope>
</reference>
<dbReference type="PANTHER" id="PTHR34824">
    <property type="entry name" value="HEAT-INDUCIBLE TRANSCRIPTION REPRESSOR HRCA"/>
    <property type="match status" value="1"/>
</dbReference>
<dbReference type="InterPro" id="IPR002571">
    <property type="entry name" value="HrcA"/>
</dbReference>
<dbReference type="InterPro" id="IPR021153">
    <property type="entry name" value="HrcA_C"/>
</dbReference>
<evidence type="ECO:0000259" key="5">
    <source>
        <dbReference type="Pfam" id="PF01628"/>
    </source>
</evidence>